<evidence type="ECO:0000313" key="2">
    <source>
        <dbReference type="Proteomes" id="UP001212996"/>
    </source>
</evidence>
<accession>A0AAW6BP12</accession>
<proteinExistence type="predicted"/>
<dbReference type="EMBL" id="JAQMFO010000093">
    <property type="protein sequence ID" value="MDB6375167.1"/>
    <property type="molecule type" value="Genomic_DNA"/>
</dbReference>
<organism evidence="1 2">
    <name type="scientific">Photorhabdus bodei</name>
    <dbReference type="NCBI Taxonomy" id="2029681"/>
    <lineage>
        <taxon>Bacteria</taxon>
        <taxon>Pseudomonadati</taxon>
        <taxon>Pseudomonadota</taxon>
        <taxon>Gammaproteobacteria</taxon>
        <taxon>Enterobacterales</taxon>
        <taxon>Morganellaceae</taxon>
        <taxon>Photorhabdus</taxon>
    </lineage>
</organism>
<name>A0AAW6BP12_9GAMM</name>
<dbReference type="Proteomes" id="UP001212996">
    <property type="component" value="Unassembled WGS sequence"/>
</dbReference>
<dbReference type="AlphaFoldDB" id="A0AAW6BP12"/>
<dbReference type="RefSeq" id="WP_271868195.1">
    <property type="nucleotide sequence ID" value="NZ_JAQMFO010000093.1"/>
</dbReference>
<evidence type="ECO:0008006" key="3">
    <source>
        <dbReference type="Google" id="ProtNLM"/>
    </source>
</evidence>
<gene>
    <name evidence="1" type="ORF">PH362_25640</name>
</gene>
<reference evidence="1" key="1">
    <citation type="submission" date="2023-01" db="EMBL/GenBank/DDBJ databases">
        <title>Genome sequencing of Photorhabdus bodei 09-20.</title>
        <authorList>
            <person name="Kalindamar S."/>
            <person name="Kumru S."/>
        </authorList>
    </citation>
    <scope>NUCLEOTIDE SEQUENCE</scope>
    <source>
        <strain evidence="1">09-20</strain>
    </source>
</reference>
<sequence length="97" mass="11023">MYYVVWQVVRWQRHLVFVITPTSDAAGFLWTQCVVRKISNNLSNLTTVIQTAERNHPGKRRKQNQPVGCCLRILASQKTVCEIAPSSLLLVIPVFKG</sequence>
<comment type="caution">
    <text evidence="1">The sequence shown here is derived from an EMBL/GenBank/DDBJ whole genome shotgun (WGS) entry which is preliminary data.</text>
</comment>
<evidence type="ECO:0000313" key="1">
    <source>
        <dbReference type="EMBL" id="MDB6375167.1"/>
    </source>
</evidence>
<protein>
    <recommendedName>
        <fullName evidence="3">Secreted protein</fullName>
    </recommendedName>
</protein>